<comment type="caution">
    <text evidence="2">The sequence shown here is derived from an EMBL/GenBank/DDBJ whole genome shotgun (WGS) entry which is preliminary data.</text>
</comment>
<keyword evidence="2" id="KW-0255">Endonuclease</keyword>
<dbReference type="Gene3D" id="3.60.10.10">
    <property type="entry name" value="Endonuclease/exonuclease/phosphatase"/>
    <property type="match status" value="1"/>
</dbReference>
<keyword evidence="2" id="KW-0540">Nuclease</keyword>
<protein>
    <submittedName>
        <fullName evidence="2">Putative endonuclease/exonuclease/phosphatase</fullName>
    </submittedName>
</protein>
<dbReference type="GO" id="GO:0004527">
    <property type="term" value="F:exonuclease activity"/>
    <property type="evidence" value="ECO:0007669"/>
    <property type="project" value="UniProtKB-KW"/>
</dbReference>
<dbReference type="NCBIfam" id="NF033681">
    <property type="entry name" value="ExeM_NucH_DNase"/>
    <property type="match status" value="1"/>
</dbReference>
<dbReference type="RefSeq" id="WP_007427079.1">
    <property type="nucleotide sequence ID" value="NZ_AMGO01000046.1"/>
</dbReference>
<dbReference type="SUPFAM" id="SSF51120">
    <property type="entry name" value="beta-Roll"/>
    <property type="match status" value="1"/>
</dbReference>
<evidence type="ECO:0000259" key="1">
    <source>
        <dbReference type="Pfam" id="PF03372"/>
    </source>
</evidence>
<gene>
    <name evidence="2" type="ORF">OCGS_1927</name>
</gene>
<dbReference type="Pfam" id="PF03372">
    <property type="entry name" value="Exo_endo_phos"/>
    <property type="match status" value="1"/>
</dbReference>
<dbReference type="AlphaFoldDB" id="K2GMI9"/>
<dbReference type="CDD" id="cd04486">
    <property type="entry name" value="YhcR_OBF_like"/>
    <property type="match status" value="1"/>
</dbReference>
<dbReference type="InterPro" id="IPR005135">
    <property type="entry name" value="Endo/exonuclease/phosphatase"/>
</dbReference>
<dbReference type="STRING" id="1231392.OCGS_1927"/>
<dbReference type="InterPro" id="IPR036691">
    <property type="entry name" value="Endo/exonu/phosph_ase_sf"/>
</dbReference>
<evidence type="ECO:0000313" key="2">
    <source>
        <dbReference type="EMBL" id="EKE43946.1"/>
    </source>
</evidence>
<keyword evidence="2" id="KW-0269">Exonuclease</keyword>
<dbReference type="PANTHER" id="PTHR42834">
    <property type="entry name" value="ENDONUCLEASE/EXONUCLEASE/PHOSPHATASE FAMILY PROTEIN (AFU_ORTHOLOGUE AFUA_3G09210)"/>
    <property type="match status" value="1"/>
</dbReference>
<keyword evidence="2" id="KW-0378">Hydrolase</keyword>
<reference evidence="2 3" key="1">
    <citation type="journal article" date="2012" name="J. Bacteriol.">
        <title>Draft Genome Sequence of Oceaniovalibus guishaninsula JLT2003T.</title>
        <authorList>
            <person name="Tang K."/>
            <person name="Liu K."/>
            <person name="Jiao N."/>
        </authorList>
    </citation>
    <scope>NUCLEOTIDE SEQUENCE [LARGE SCALE GENOMIC DNA]</scope>
    <source>
        <strain evidence="2 3">JLT2003</strain>
    </source>
</reference>
<dbReference type="InterPro" id="IPR047971">
    <property type="entry name" value="ExeM-like"/>
</dbReference>
<dbReference type="eggNOG" id="COG2374">
    <property type="taxonomic scope" value="Bacteria"/>
</dbReference>
<organism evidence="2 3">
    <name type="scientific">Oceaniovalibus guishaninsula JLT2003</name>
    <dbReference type="NCBI Taxonomy" id="1231392"/>
    <lineage>
        <taxon>Bacteria</taxon>
        <taxon>Pseudomonadati</taxon>
        <taxon>Pseudomonadota</taxon>
        <taxon>Alphaproteobacteria</taxon>
        <taxon>Rhodobacterales</taxon>
        <taxon>Roseobacteraceae</taxon>
        <taxon>Oceaniovalibus</taxon>
    </lineage>
</organism>
<accession>K2GMI9</accession>
<dbReference type="GO" id="GO:0004519">
    <property type="term" value="F:endonuclease activity"/>
    <property type="evidence" value="ECO:0007669"/>
    <property type="project" value="UniProtKB-KW"/>
</dbReference>
<dbReference type="EMBL" id="AMGO01000046">
    <property type="protein sequence ID" value="EKE43946.1"/>
    <property type="molecule type" value="Genomic_DNA"/>
</dbReference>
<feature type="domain" description="Endonuclease/exonuclease/phosphatase" evidence="1">
    <location>
        <begin position="675"/>
        <end position="983"/>
    </location>
</feature>
<evidence type="ECO:0000313" key="3">
    <source>
        <dbReference type="Proteomes" id="UP000006765"/>
    </source>
</evidence>
<sequence>MRRTIFTENFNTFDGSGLAADPAAGQLDSDLWGFTGFGSADDLSRGIASGPVGTGGVYAVEVGLGDYGLLIQPGGSDFTPGTVTLTLETGPSALSDVVVAYELLVRNDQPRANSFDLAYSVDGGAFTRIAPFITTEAPDADGLRNFVFNVTIPQDIAAGSTLVLQWTGDDVRGGGARDEVGLDNIRVDGLETDAPPAPGIVINEVLASTTGADSEYIELYGTPGASLAGLSLIEVEAADGLAGAIDFRFDFADDAVLGDNGFLLLANAMAQATYGVTANVTLDDSLENSAVTYALVRTDSLSGDDVTGAETVIDTVASDDGAAGNTFYFGAPVVGPDGTFFPAGLGRITDGLDTDSASDFRILSFGNDPAVNTPTAGTGLGGGGGGGGGGTIDDPATLISAIQGTGDDSPLVGQQVVVEAIVTGDFQNGDGDPTRDLGGFFVMEELADRDGDAASSEGLWIYEGFAPTAMDVSGGDLVRLLGTVTERFGKTTLEVTEIRVVTPGAVDPASLAVETALPDADAREALENMLVTISEPLTFTESFDYENFGVATLSTDGPVYQYTQQNAPDAAGNAAYQDQIRDRTILIEDGLDGRRDDFDPILQPDGTPFTFGDGVRMGQSVDDLTGIVDFSFGEYRLRLPEDESFDLNPATNPPEGAPQDVGSSYKAASLNVLNYFTTLSGRTDIGASPRGADSAEELARQTDKLVSAILGMDADVIGLTEIENDFAGDSFALQTLVNALNDELDEDVWAYVDPGRQFVGDDAIAVAFIYDTTTTRTVGGAAILDDASFLDPLGPLTSGDSYNRAALAQTFEDIDGGGIFTASINHLKSKGSLTGADADTDQGDGAGNNNATRAAAAQQLADWLATDPTGSGDADRLILGDLNAYAMEEPLQVLEAAGYSNLAAVYEGDDVYSYRFSGQIGTLDYALANGALLDQVTGATTWNINSDTPVFFDYNLDGTFVPPLRPLDQGLFDGGDPARSSDHDPVIVGLDLDDDSGPLVLMGTTGADRLNGTDADEIVMGLGGPLDVVTGGGGADTFVFGDLEGARDTLRILDFDTDADMLDLAGADIASTRVLGGNLLIQLEDDRDTIFLAGISDFGAVQIVDGLGLA</sequence>
<dbReference type="SUPFAM" id="SSF56219">
    <property type="entry name" value="DNase I-like"/>
    <property type="match status" value="1"/>
</dbReference>
<dbReference type="PANTHER" id="PTHR42834:SF1">
    <property type="entry name" value="ENDONUCLEASE_EXONUCLEASE_PHOSPHATASE FAMILY PROTEIN (AFU_ORTHOLOGUE AFUA_3G09210)"/>
    <property type="match status" value="1"/>
</dbReference>
<dbReference type="InterPro" id="IPR011049">
    <property type="entry name" value="Serralysin-like_metalloprot_C"/>
</dbReference>
<name>K2GMI9_9RHOB</name>
<dbReference type="Proteomes" id="UP000006765">
    <property type="component" value="Unassembled WGS sequence"/>
</dbReference>
<dbReference type="Gene3D" id="2.150.10.10">
    <property type="entry name" value="Serralysin-like metalloprotease, C-terminal"/>
    <property type="match status" value="1"/>
</dbReference>
<keyword evidence="3" id="KW-1185">Reference proteome</keyword>
<dbReference type="CDD" id="cd10283">
    <property type="entry name" value="MnuA_DNase1-like"/>
    <property type="match status" value="1"/>
</dbReference>
<proteinExistence type="predicted"/>
<dbReference type="OrthoDB" id="9773411at2"/>